<dbReference type="GO" id="GO:0140098">
    <property type="term" value="F:catalytic activity, acting on RNA"/>
    <property type="evidence" value="ECO:0007669"/>
    <property type="project" value="UniProtKB-ARBA"/>
</dbReference>
<dbReference type="AlphaFoldDB" id="A0A330LQV0"/>
<sequence>MATVRATYASHIVLPENVTDKPTVCSFLIGHFKQIDATVWQQRIIDGKVHWRDGSLITLDCAFIPRERVYYYREVAVEKKIPFPEKIMYEDDHIIIAYKPHFLAVSPSGQFINECLVNRLRIKTGIDTLVTAHRLDRATAGLMLLSKHPEQRHLYHDLFKYANITKHYQAIARLTPELYQQQQQAELVLPLHWTVKNNIVKGEPSFTMKIADGEANSHSEIELIAAKGEFGLFRLSPITGKTHQLRLHMNSLGMPLVNDRLYPILLDRCDDNFKQPLQLLAQQLEFTDPVTGIEHNIVTKTLDIDTLMDKTIDII</sequence>
<evidence type="ECO:0000313" key="3">
    <source>
        <dbReference type="Proteomes" id="UP000250163"/>
    </source>
</evidence>
<dbReference type="InterPro" id="IPR050188">
    <property type="entry name" value="RluA_PseudoU_synthase"/>
</dbReference>
<dbReference type="GO" id="GO:0000455">
    <property type="term" value="P:enzyme-directed rRNA pseudouridine synthesis"/>
    <property type="evidence" value="ECO:0007669"/>
    <property type="project" value="TreeGrafter"/>
</dbReference>
<dbReference type="RefSeq" id="WP_112715611.1">
    <property type="nucleotide sequence ID" value="NZ_LS483250.1"/>
</dbReference>
<dbReference type="InterPro" id="IPR006224">
    <property type="entry name" value="PsdUridine_synth_RluA-like_CS"/>
</dbReference>
<protein>
    <submittedName>
        <fullName evidence="2">Putative pseudouridylate synthase</fullName>
    </submittedName>
</protein>
<dbReference type="InterPro" id="IPR006145">
    <property type="entry name" value="PsdUridine_synth_RsuA/RluA"/>
</dbReference>
<feature type="domain" description="Pseudouridine synthase RsuA/RluA-like" evidence="1">
    <location>
        <begin position="93"/>
        <end position="251"/>
    </location>
</feature>
<dbReference type="PANTHER" id="PTHR21600">
    <property type="entry name" value="MITOCHONDRIAL RNA PSEUDOURIDINE SYNTHASE"/>
    <property type="match status" value="1"/>
</dbReference>
<evidence type="ECO:0000259" key="1">
    <source>
        <dbReference type="Pfam" id="PF00849"/>
    </source>
</evidence>
<dbReference type="Proteomes" id="UP000250163">
    <property type="component" value="Chromosome MORIYA"/>
</dbReference>
<dbReference type="SUPFAM" id="SSF55120">
    <property type="entry name" value="Pseudouridine synthase"/>
    <property type="match status" value="1"/>
</dbReference>
<dbReference type="PANTHER" id="PTHR21600:SF84">
    <property type="entry name" value="PSEUDOURIDINE SYNTHASE RSUA_RLUA-LIKE DOMAIN-CONTAINING PROTEIN"/>
    <property type="match status" value="1"/>
</dbReference>
<dbReference type="GO" id="GO:0009982">
    <property type="term" value="F:pseudouridine synthase activity"/>
    <property type="evidence" value="ECO:0007669"/>
    <property type="project" value="InterPro"/>
</dbReference>
<proteinExistence type="predicted"/>
<organism evidence="2 3">
    <name type="scientific">Moritella yayanosii</name>
    <dbReference type="NCBI Taxonomy" id="69539"/>
    <lineage>
        <taxon>Bacteria</taxon>
        <taxon>Pseudomonadati</taxon>
        <taxon>Pseudomonadota</taxon>
        <taxon>Gammaproteobacteria</taxon>
        <taxon>Alteromonadales</taxon>
        <taxon>Moritellaceae</taxon>
        <taxon>Moritella</taxon>
    </lineage>
</organism>
<dbReference type="GO" id="GO:0003723">
    <property type="term" value="F:RNA binding"/>
    <property type="evidence" value="ECO:0007669"/>
    <property type="project" value="InterPro"/>
</dbReference>
<keyword evidence="3" id="KW-1185">Reference proteome</keyword>
<dbReference type="Pfam" id="PF00849">
    <property type="entry name" value="PseudoU_synth_2"/>
    <property type="match status" value="1"/>
</dbReference>
<dbReference type="InterPro" id="IPR020103">
    <property type="entry name" value="PsdUridine_synth_cat_dom_sf"/>
</dbReference>
<dbReference type="KEGG" id="mya:MORIYA_2647"/>
<dbReference type="Gene3D" id="3.30.2350.10">
    <property type="entry name" value="Pseudouridine synthase"/>
    <property type="match status" value="1"/>
</dbReference>
<reference evidence="3" key="1">
    <citation type="submission" date="2018-05" db="EMBL/GenBank/DDBJ databases">
        <authorList>
            <person name="Cea G.-C."/>
            <person name="William W."/>
        </authorList>
    </citation>
    <scope>NUCLEOTIDE SEQUENCE [LARGE SCALE GENOMIC DNA]</scope>
    <source>
        <strain evidence="3">DB21MT 5</strain>
    </source>
</reference>
<dbReference type="EMBL" id="LS483250">
    <property type="protein sequence ID" value="SQD79123.1"/>
    <property type="molecule type" value="Genomic_DNA"/>
</dbReference>
<evidence type="ECO:0000313" key="2">
    <source>
        <dbReference type="EMBL" id="SQD79123.1"/>
    </source>
</evidence>
<gene>
    <name evidence="2" type="ORF">MORIYA_2647</name>
</gene>
<dbReference type="OrthoDB" id="9785808at2"/>
<accession>A0A330LQV0</accession>
<dbReference type="PROSITE" id="PS01129">
    <property type="entry name" value="PSI_RLU"/>
    <property type="match status" value="1"/>
</dbReference>
<name>A0A330LQV0_9GAMM</name>